<dbReference type="Gene3D" id="3.40.50.620">
    <property type="entry name" value="HUPs"/>
    <property type="match status" value="1"/>
</dbReference>
<dbReference type="AlphaFoldDB" id="A0A317ZB43"/>
<evidence type="ECO:0000313" key="3">
    <source>
        <dbReference type="Proteomes" id="UP000246351"/>
    </source>
</evidence>
<feature type="domain" description="Asparagine synthetase" evidence="1">
    <location>
        <begin position="14"/>
        <end position="93"/>
    </location>
</feature>
<protein>
    <recommendedName>
        <fullName evidence="1">Asparagine synthetase domain-containing protein</fullName>
    </recommendedName>
</protein>
<gene>
    <name evidence="2" type="ORF">DD924_05740</name>
</gene>
<comment type="caution">
    <text evidence="2">The sequence shown here is derived from an EMBL/GenBank/DDBJ whole genome shotgun (WGS) entry which is preliminary data.</text>
</comment>
<dbReference type="EMBL" id="QEIV01000470">
    <property type="protein sequence ID" value="PWZ98873.1"/>
    <property type="molecule type" value="Genomic_DNA"/>
</dbReference>
<dbReference type="GO" id="GO:0006529">
    <property type="term" value="P:asparagine biosynthetic process"/>
    <property type="evidence" value="ECO:0007669"/>
    <property type="project" value="InterPro"/>
</dbReference>
<dbReference type="GO" id="GO:0004066">
    <property type="term" value="F:asparagine synthase (glutamine-hydrolyzing) activity"/>
    <property type="evidence" value="ECO:0007669"/>
    <property type="project" value="InterPro"/>
</dbReference>
<reference evidence="2 3" key="1">
    <citation type="journal article" date="2018" name="Vet. Microbiol.">
        <title>Clonal diversity and geographic distribution of methicillin-resistant Staphylococcus pseudintermedius from Australian animals: Discovery of novel sequence types.</title>
        <authorList>
            <person name="Worthing K.A."/>
            <person name="Abraham S."/>
            <person name="Coombs G.W."/>
            <person name="Pang S."/>
            <person name="Saputra S."/>
            <person name="Jordan D."/>
            <person name="Trott D.J."/>
            <person name="Norris J.M."/>
        </authorList>
    </citation>
    <scope>NUCLEOTIDE SEQUENCE [LARGE SCALE GENOMIC DNA]</scope>
    <source>
        <strain evidence="2 3">ST71 3</strain>
    </source>
</reference>
<dbReference type="Pfam" id="PF00733">
    <property type="entry name" value="Asn_synthase"/>
    <property type="match status" value="1"/>
</dbReference>
<dbReference type="SUPFAM" id="SSF52402">
    <property type="entry name" value="Adenine nucleotide alpha hydrolases-like"/>
    <property type="match status" value="1"/>
</dbReference>
<proteinExistence type="predicted"/>
<evidence type="ECO:0000259" key="1">
    <source>
        <dbReference type="Pfam" id="PF00733"/>
    </source>
</evidence>
<organism evidence="2 3">
    <name type="scientific">Staphylococcus pseudintermedius</name>
    <dbReference type="NCBI Taxonomy" id="283734"/>
    <lineage>
        <taxon>Bacteria</taxon>
        <taxon>Bacillati</taxon>
        <taxon>Bacillota</taxon>
        <taxon>Bacilli</taxon>
        <taxon>Bacillales</taxon>
        <taxon>Staphylococcaceae</taxon>
        <taxon>Staphylococcus</taxon>
        <taxon>Staphylococcus intermedius group</taxon>
    </lineage>
</organism>
<accession>A0A317ZB43</accession>
<name>A0A317ZB43_STAPS</name>
<dbReference type="InterPro" id="IPR014729">
    <property type="entry name" value="Rossmann-like_a/b/a_fold"/>
</dbReference>
<evidence type="ECO:0000313" key="2">
    <source>
        <dbReference type="EMBL" id="PWZ98873.1"/>
    </source>
</evidence>
<dbReference type="Proteomes" id="UP000246351">
    <property type="component" value="Unassembled WGS sequence"/>
</dbReference>
<dbReference type="InterPro" id="IPR001962">
    <property type="entry name" value="Asn_synthase"/>
</dbReference>
<sequence>MSDGWTLVFVNKENYYDDYLKSMYVDFIMYNCHFEDRLALFWGLENRVPFLDDDLVDFSINLSPNHQHLLYDKKILRKSLEKDIPPHMKNKDKTSLLI</sequence>
<dbReference type="RefSeq" id="WP_099984943.1">
    <property type="nucleotide sequence ID" value="NZ_BAAFIN010000001.1"/>
</dbReference>